<gene>
    <name evidence="1" type="ORF">HPB47_007616</name>
</gene>
<name>A0AC60P7A1_IXOPE</name>
<sequence>MTNFCDVVTESEGVASRPGPSSAKTDPGQPSPEGREVFLVGNAGKHPVDEGSRAVFPGESSQCSEVGTIPDEVLRTRGTGHHLGSSL</sequence>
<accession>A0AC60P7A1</accession>
<keyword evidence="2" id="KW-1185">Reference proteome</keyword>
<dbReference type="EMBL" id="JABSTQ010011097">
    <property type="protein sequence ID" value="KAG0415217.1"/>
    <property type="molecule type" value="Genomic_DNA"/>
</dbReference>
<dbReference type="Proteomes" id="UP000805193">
    <property type="component" value="Unassembled WGS sequence"/>
</dbReference>
<protein>
    <submittedName>
        <fullName evidence="1">Uncharacterized protein</fullName>
    </submittedName>
</protein>
<proteinExistence type="predicted"/>
<comment type="caution">
    <text evidence="1">The sequence shown here is derived from an EMBL/GenBank/DDBJ whole genome shotgun (WGS) entry which is preliminary data.</text>
</comment>
<evidence type="ECO:0000313" key="2">
    <source>
        <dbReference type="Proteomes" id="UP000805193"/>
    </source>
</evidence>
<organism evidence="1 2">
    <name type="scientific">Ixodes persulcatus</name>
    <name type="common">Taiga tick</name>
    <dbReference type="NCBI Taxonomy" id="34615"/>
    <lineage>
        <taxon>Eukaryota</taxon>
        <taxon>Metazoa</taxon>
        <taxon>Ecdysozoa</taxon>
        <taxon>Arthropoda</taxon>
        <taxon>Chelicerata</taxon>
        <taxon>Arachnida</taxon>
        <taxon>Acari</taxon>
        <taxon>Parasitiformes</taxon>
        <taxon>Ixodida</taxon>
        <taxon>Ixodoidea</taxon>
        <taxon>Ixodidae</taxon>
        <taxon>Ixodinae</taxon>
        <taxon>Ixodes</taxon>
    </lineage>
</organism>
<reference evidence="1 2" key="1">
    <citation type="journal article" date="2020" name="Cell">
        <title>Large-Scale Comparative Analyses of Tick Genomes Elucidate Their Genetic Diversity and Vector Capacities.</title>
        <authorList>
            <consortium name="Tick Genome and Microbiome Consortium (TIGMIC)"/>
            <person name="Jia N."/>
            <person name="Wang J."/>
            <person name="Shi W."/>
            <person name="Du L."/>
            <person name="Sun Y."/>
            <person name="Zhan W."/>
            <person name="Jiang J.F."/>
            <person name="Wang Q."/>
            <person name="Zhang B."/>
            <person name="Ji P."/>
            <person name="Bell-Sakyi L."/>
            <person name="Cui X.M."/>
            <person name="Yuan T.T."/>
            <person name="Jiang B.G."/>
            <person name="Yang W.F."/>
            <person name="Lam T.T."/>
            <person name="Chang Q.C."/>
            <person name="Ding S.J."/>
            <person name="Wang X.J."/>
            <person name="Zhu J.G."/>
            <person name="Ruan X.D."/>
            <person name="Zhao L."/>
            <person name="Wei J.T."/>
            <person name="Ye R.Z."/>
            <person name="Que T.C."/>
            <person name="Du C.H."/>
            <person name="Zhou Y.H."/>
            <person name="Cheng J.X."/>
            <person name="Dai P.F."/>
            <person name="Guo W.B."/>
            <person name="Han X.H."/>
            <person name="Huang E.J."/>
            <person name="Li L.F."/>
            <person name="Wei W."/>
            <person name="Gao Y.C."/>
            <person name="Liu J.Z."/>
            <person name="Shao H.Z."/>
            <person name="Wang X."/>
            <person name="Wang C.C."/>
            <person name="Yang T.C."/>
            <person name="Huo Q.B."/>
            <person name="Li W."/>
            <person name="Chen H.Y."/>
            <person name="Chen S.E."/>
            <person name="Zhou L.G."/>
            <person name="Ni X.B."/>
            <person name="Tian J.H."/>
            <person name="Sheng Y."/>
            <person name="Liu T."/>
            <person name="Pan Y.S."/>
            <person name="Xia L.Y."/>
            <person name="Li J."/>
            <person name="Zhao F."/>
            <person name="Cao W.C."/>
        </authorList>
    </citation>
    <scope>NUCLEOTIDE SEQUENCE [LARGE SCALE GENOMIC DNA]</scope>
    <source>
        <strain evidence="1">Iper-2018</strain>
    </source>
</reference>
<evidence type="ECO:0000313" key="1">
    <source>
        <dbReference type="EMBL" id="KAG0415217.1"/>
    </source>
</evidence>